<evidence type="ECO:0000256" key="2">
    <source>
        <dbReference type="SAM" id="Phobius"/>
    </source>
</evidence>
<feature type="transmembrane region" description="Helical" evidence="2">
    <location>
        <begin position="20"/>
        <end position="40"/>
    </location>
</feature>
<keyword evidence="5" id="KW-1185">Reference proteome</keyword>
<name>A0A0S4R018_9ACTN</name>
<dbReference type="Proteomes" id="UP000198802">
    <property type="component" value="Unassembled WGS sequence"/>
</dbReference>
<sequence>MTPLPSPPTATGSDRGSATAELVLILPVLLLMLLFLVLCYRVSDARLRMADVAHQAARAASIAATPAEAVADARTTAQTALAGAGVTCQDLTVDTDTAGLAPGALVRVTVACTVRLDDLAMLATPGSATLRASSTSPVDTFGDRPGQAS</sequence>
<keyword evidence="2" id="KW-0812">Transmembrane</keyword>
<evidence type="ECO:0000256" key="1">
    <source>
        <dbReference type="SAM" id="MobiDB-lite"/>
    </source>
</evidence>
<evidence type="ECO:0000313" key="4">
    <source>
        <dbReference type="EMBL" id="CUU61173.1"/>
    </source>
</evidence>
<evidence type="ECO:0000313" key="5">
    <source>
        <dbReference type="Proteomes" id="UP000198802"/>
    </source>
</evidence>
<dbReference type="Pfam" id="PF07811">
    <property type="entry name" value="TadE"/>
    <property type="match status" value="1"/>
</dbReference>
<proteinExistence type="predicted"/>
<dbReference type="InterPro" id="IPR012495">
    <property type="entry name" value="TadE-like_dom"/>
</dbReference>
<dbReference type="AlphaFoldDB" id="A0A0S4R018"/>
<dbReference type="RefSeq" id="WP_091287202.1">
    <property type="nucleotide sequence ID" value="NZ_FAOZ01000060.1"/>
</dbReference>
<keyword evidence="2" id="KW-1133">Transmembrane helix</keyword>
<feature type="domain" description="TadE-like" evidence="3">
    <location>
        <begin position="16"/>
        <end position="58"/>
    </location>
</feature>
<protein>
    <submittedName>
        <fullName evidence="4">TadE-like protein</fullName>
    </submittedName>
</protein>
<organism evidence="4 5">
    <name type="scientific">Parafrankia irregularis</name>
    <dbReference type="NCBI Taxonomy" id="795642"/>
    <lineage>
        <taxon>Bacteria</taxon>
        <taxon>Bacillati</taxon>
        <taxon>Actinomycetota</taxon>
        <taxon>Actinomycetes</taxon>
        <taxon>Frankiales</taxon>
        <taxon>Frankiaceae</taxon>
        <taxon>Parafrankia</taxon>
    </lineage>
</organism>
<dbReference type="EMBL" id="FAOZ01000060">
    <property type="protein sequence ID" value="CUU61173.1"/>
    <property type="molecule type" value="Genomic_DNA"/>
</dbReference>
<feature type="compositionally biased region" description="Polar residues" evidence="1">
    <location>
        <begin position="129"/>
        <end position="138"/>
    </location>
</feature>
<keyword evidence="2" id="KW-0472">Membrane</keyword>
<accession>A0A0S4R018</accession>
<gene>
    <name evidence="4" type="ORF">Ga0074812_1606</name>
</gene>
<reference evidence="5" key="1">
    <citation type="submission" date="2015-11" db="EMBL/GenBank/DDBJ databases">
        <authorList>
            <person name="Varghese N."/>
        </authorList>
    </citation>
    <scope>NUCLEOTIDE SEQUENCE [LARGE SCALE GENOMIC DNA]</scope>
    <source>
        <strain evidence="5">DSM 45899</strain>
    </source>
</reference>
<evidence type="ECO:0000259" key="3">
    <source>
        <dbReference type="Pfam" id="PF07811"/>
    </source>
</evidence>
<feature type="region of interest" description="Disordered" evidence="1">
    <location>
        <begin position="129"/>
        <end position="149"/>
    </location>
</feature>